<evidence type="ECO:0000313" key="2">
    <source>
        <dbReference type="Proteomes" id="UP001249822"/>
    </source>
</evidence>
<dbReference type="RefSeq" id="WP_223226782.1">
    <property type="nucleotide sequence ID" value="NZ_BQUL01000022.1"/>
</dbReference>
<proteinExistence type="predicted"/>
<gene>
    <name evidence="1" type="ORF">PTQ40_11725</name>
</gene>
<dbReference type="AlphaFoldDB" id="A0AB35PV08"/>
<comment type="caution">
    <text evidence="1">The sequence shown here is derived from an EMBL/GenBank/DDBJ whole genome shotgun (WGS) entry which is preliminary data.</text>
</comment>
<protein>
    <submittedName>
        <fullName evidence="1">Uncharacterized protein</fullName>
    </submittedName>
</protein>
<reference evidence="1" key="1">
    <citation type="journal article" date="2023" name="Front. Microbiol.">
        <title>Genomic characterization of carbapenem-resistant Klebsiella oxytoca complex in China: a multi-center study.</title>
        <authorList>
            <person name="Wan W."/>
            <person name="Yang X."/>
            <person name="Yu H."/>
            <person name="Wang M."/>
            <person name="Jia W."/>
            <person name="Huang B."/>
            <person name="Qu F."/>
            <person name="Shan B."/>
            <person name="Tang Y.W."/>
            <person name="Chen L."/>
            <person name="Du H."/>
        </authorList>
    </citation>
    <scope>NUCLEOTIDE SEQUENCE</scope>
    <source>
        <strain evidence="1">HD1688</strain>
    </source>
</reference>
<name>A0AB35PV08_9ENTR</name>
<dbReference type="EMBL" id="JAQSKY010000008">
    <property type="protein sequence ID" value="MDS7899652.1"/>
    <property type="molecule type" value="Genomic_DNA"/>
</dbReference>
<accession>A0AB35PV08</accession>
<reference evidence="1" key="2">
    <citation type="submission" date="2023-01" db="EMBL/GenBank/DDBJ databases">
        <authorList>
            <person name="Du H."/>
            <person name="Wan W."/>
        </authorList>
    </citation>
    <scope>NUCLEOTIDE SEQUENCE</scope>
    <source>
        <strain evidence="1">HD1688</strain>
    </source>
</reference>
<sequence>MGLLIGNYCTALSHHTCFSHLAPYDEAAHYAGEASGVTVFESNLMQLD</sequence>
<organism evidence="1 2">
    <name type="scientific">Klebsiella michiganensis</name>
    <dbReference type="NCBI Taxonomy" id="1134687"/>
    <lineage>
        <taxon>Bacteria</taxon>
        <taxon>Pseudomonadati</taxon>
        <taxon>Pseudomonadota</taxon>
        <taxon>Gammaproteobacteria</taxon>
        <taxon>Enterobacterales</taxon>
        <taxon>Enterobacteriaceae</taxon>
        <taxon>Klebsiella/Raoultella group</taxon>
        <taxon>Klebsiella</taxon>
    </lineage>
</organism>
<dbReference type="Proteomes" id="UP001249822">
    <property type="component" value="Unassembled WGS sequence"/>
</dbReference>
<evidence type="ECO:0000313" key="1">
    <source>
        <dbReference type="EMBL" id="MDS7899652.1"/>
    </source>
</evidence>